<dbReference type="InterPro" id="IPR009781">
    <property type="entry name" value="DUF1345"/>
</dbReference>
<evidence type="ECO:0000313" key="3">
    <source>
        <dbReference type="Proteomes" id="UP000467214"/>
    </source>
</evidence>
<keyword evidence="3" id="KW-1185">Reference proteome</keyword>
<dbReference type="Pfam" id="PF07077">
    <property type="entry name" value="DUF1345"/>
    <property type="match status" value="1"/>
</dbReference>
<feature type="transmembrane region" description="Helical" evidence="1">
    <location>
        <begin position="201"/>
        <end position="222"/>
    </location>
</feature>
<feature type="transmembrane region" description="Helical" evidence="1">
    <location>
        <begin position="88"/>
        <end position="109"/>
    </location>
</feature>
<gene>
    <name evidence="2" type="ORF">GQF02_07185</name>
</gene>
<feature type="transmembrane region" description="Helical" evidence="1">
    <location>
        <begin position="49"/>
        <end position="67"/>
    </location>
</feature>
<keyword evidence="1" id="KW-1133">Transmembrane helix</keyword>
<name>A0A845BMX4_9NEIS</name>
<keyword evidence="1" id="KW-0812">Transmembrane</keyword>
<feature type="transmembrane region" description="Helical" evidence="1">
    <location>
        <begin position="21"/>
        <end position="37"/>
    </location>
</feature>
<comment type="caution">
    <text evidence="2">The sequence shown here is derived from an EMBL/GenBank/DDBJ whole genome shotgun (WGS) entry which is preliminary data.</text>
</comment>
<dbReference type="EMBL" id="WSSB01000005">
    <property type="protein sequence ID" value="MXR36750.1"/>
    <property type="molecule type" value="Genomic_DNA"/>
</dbReference>
<dbReference type="RefSeq" id="WP_124734419.1">
    <property type="nucleotide sequence ID" value="NZ_WSSB01000005.1"/>
</dbReference>
<dbReference type="AlphaFoldDB" id="A0A845BMX4"/>
<evidence type="ECO:0000256" key="1">
    <source>
        <dbReference type="SAM" id="Phobius"/>
    </source>
</evidence>
<keyword evidence="1" id="KW-0472">Membrane</keyword>
<evidence type="ECO:0000313" key="2">
    <source>
        <dbReference type="EMBL" id="MXR36750.1"/>
    </source>
</evidence>
<feature type="transmembrane region" description="Helical" evidence="1">
    <location>
        <begin position="115"/>
        <end position="133"/>
    </location>
</feature>
<proteinExistence type="predicted"/>
<dbReference type="Proteomes" id="UP000467214">
    <property type="component" value="Unassembled WGS sequence"/>
</dbReference>
<organism evidence="2 3">
    <name type="scientific">Craterilacuibacter sinensis</name>
    <dbReference type="NCBI Taxonomy" id="2686017"/>
    <lineage>
        <taxon>Bacteria</taxon>
        <taxon>Pseudomonadati</taxon>
        <taxon>Pseudomonadota</taxon>
        <taxon>Betaproteobacteria</taxon>
        <taxon>Neisseriales</taxon>
        <taxon>Neisseriaceae</taxon>
        <taxon>Craterilacuibacter</taxon>
    </lineage>
</organism>
<protein>
    <submittedName>
        <fullName evidence="2">DUF1345 domain-containing protein</fullName>
    </submittedName>
</protein>
<accession>A0A845BMX4</accession>
<reference evidence="2 3" key="1">
    <citation type="submission" date="2019-12" db="EMBL/GenBank/DDBJ databases">
        <title>Neisseriaceae gen. nov. sp. Genome sequencing and assembly.</title>
        <authorList>
            <person name="Liu Z."/>
            <person name="Li A."/>
        </authorList>
    </citation>
    <scope>NUCLEOTIDE SEQUENCE [LARGE SCALE GENOMIC DNA]</scope>
    <source>
        <strain evidence="2 3">B2N2-7</strain>
    </source>
</reference>
<sequence>MVKQCASRGGSLIRQFLQTRPRLTLALLVGVLSYWFLPDSMRVLTRVLLGWNVTAWAYLLALWSMMLRARVQHIRQEAQLQDESAAKVLALVCVATLMSLAAIVVEMVLVHAHAGVWHLALTGVTLLGAWLLLPTCFAVHYAHLFYLSGAQLPLLGFPDAPPEPDYWDFLYFSFTIAATNQTADVAVASSRVRRLVLLQSMLSFVFNLFILGLSINLGAGLIGG</sequence>